<dbReference type="RefSeq" id="WP_092267372.1">
    <property type="nucleotide sequence ID" value="NZ_FORT01000003.1"/>
</dbReference>
<reference evidence="2" key="1">
    <citation type="submission" date="2016-10" db="EMBL/GenBank/DDBJ databases">
        <authorList>
            <person name="Varghese N."/>
            <person name="Submissions S."/>
        </authorList>
    </citation>
    <scope>NUCLEOTIDE SEQUENCE [LARGE SCALE GENOMIC DNA]</scope>
    <source>
        <strain evidence="2">OK042</strain>
    </source>
</reference>
<organism evidence="1 2">
    <name type="scientific">Brevibacillus centrosporus</name>
    <dbReference type="NCBI Taxonomy" id="54910"/>
    <lineage>
        <taxon>Bacteria</taxon>
        <taxon>Bacillati</taxon>
        <taxon>Bacillota</taxon>
        <taxon>Bacilli</taxon>
        <taxon>Bacillales</taxon>
        <taxon>Paenibacillaceae</taxon>
        <taxon>Brevibacillus</taxon>
    </lineage>
</organism>
<dbReference type="Proteomes" id="UP000198915">
    <property type="component" value="Unassembled WGS sequence"/>
</dbReference>
<accession>A0A1I3RCE1</accession>
<protein>
    <submittedName>
        <fullName evidence="1">Uncharacterized protein</fullName>
    </submittedName>
</protein>
<name>A0A1I3RCE1_9BACL</name>
<dbReference type="STRING" id="1884381.SAMN05518846_103354"/>
<sequence>MRPFYLISLLLISGCSSEVDNSQYKEQIKILVNEDDLVDFQSSSAVAEWTPSTKKEIDEIFDDLLPTIKISGEIQEYDPYKSKNLIGSYDHATIIVPLEKMDTSQNNNLIIEMNKKYYSASGDSEIIEKIIDLSKKFK</sequence>
<dbReference type="EMBL" id="FORT01000003">
    <property type="protein sequence ID" value="SFJ43482.1"/>
    <property type="molecule type" value="Genomic_DNA"/>
</dbReference>
<proteinExistence type="predicted"/>
<evidence type="ECO:0000313" key="2">
    <source>
        <dbReference type="Proteomes" id="UP000198915"/>
    </source>
</evidence>
<evidence type="ECO:0000313" key="1">
    <source>
        <dbReference type="EMBL" id="SFJ43482.1"/>
    </source>
</evidence>
<gene>
    <name evidence="1" type="ORF">SAMN05518846_103354</name>
</gene>
<keyword evidence="2" id="KW-1185">Reference proteome</keyword>
<dbReference type="AlphaFoldDB" id="A0A1I3RCE1"/>
<dbReference type="PROSITE" id="PS51257">
    <property type="entry name" value="PROKAR_LIPOPROTEIN"/>
    <property type="match status" value="1"/>
</dbReference>